<dbReference type="PROSITE" id="PS51679">
    <property type="entry name" value="SAM_MT_C5"/>
    <property type="match status" value="1"/>
</dbReference>
<dbReference type="GO" id="GO:0003677">
    <property type="term" value="F:DNA binding"/>
    <property type="evidence" value="ECO:0007669"/>
    <property type="project" value="TreeGrafter"/>
</dbReference>
<dbReference type="InterPro" id="IPR001525">
    <property type="entry name" value="C5_MeTfrase"/>
</dbReference>
<evidence type="ECO:0000256" key="5">
    <source>
        <dbReference type="PROSITE-ProRule" id="PRU01016"/>
    </source>
</evidence>
<evidence type="ECO:0000313" key="9">
    <source>
        <dbReference type="Proteomes" id="UP000473681"/>
    </source>
</evidence>
<dbReference type="PRINTS" id="PR00105">
    <property type="entry name" value="C5METTRFRASE"/>
</dbReference>
<dbReference type="PROSITE" id="PS00094">
    <property type="entry name" value="C5_MTASE_1"/>
    <property type="match status" value="1"/>
</dbReference>
<dbReference type="GO" id="GO:0003886">
    <property type="term" value="F:DNA (cytosine-5-)-methyltransferase activity"/>
    <property type="evidence" value="ECO:0007669"/>
    <property type="project" value="UniProtKB-EC"/>
</dbReference>
<evidence type="ECO:0000256" key="1">
    <source>
        <dbReference type="ARBA" id="ARBA00022603"/>
    </source>
</evidence>
<evidence type="ECO:0000256" key="3">
    <source>
        <dbReference type="ARBA" id="ARBA00022691"/>
    </source>
</evidence>
<dbReference type="Gene3D" id="3.90.120.10">
    <property type="entry name" value="DNA Methylase, subunit A, domain 2"/>
    <property type="match status" value="1"/>
</dbReference>
<dbReference type="NCBIfam" id="TIGR00675">
    <property type="entry name" value="dcm"/>
    <property type="match status" value="1"/>
</dbReference>
<dbReference type="EMBL" id="SWVK01000023">
    <property type="protein sequence ID" value="NFN36427.1"/>
    <property type="molecule type" value="Genomic_DNA"/>
</dbReference>
<dbReference type="Proteomes" id="UP000473681">
    <property type="component" value="Unassembled WGS sequence"/>
</dbReference>
<dbReference type="AlphaFoldDB" id="A0A846JV48"/>
<comment type="caution">
    <text evidence="8">The sequence shown here is derived from an EMBL/GenBank/DDBJ whole genome shotgun (WGS) entry which is preliminary data.</text>
</comment>
<dbReference type="EC" id="2.1.1.37" evidence="7"/>
<feature type="active site" evidence="5">
    <location>
        <position position="75"/>
    </location>
</feature>
<dbReference type="SUPFAM" id="SSF53335">
    <property type="entry name" value="S-adenosyl-L-methionine-dependent methyltransferases"/>
    <property type="match status" value="1"/>
</dbReference>
<proteinExistence type="inferred from homology"/>
<keyword evidence="1 5" id="KW-0489">Methyltransferase</keyword>
<dbReference type="GO" id="GO:0009307">
    <property type="term" value="P:DNA restriction-modification system"/>
    <property type="evidence" value="ECO:0007669"/>
    <property type="project" value="UniProtKB-KW"/>
</dbReference>
<evidence type="ECO:0000313" key="8">
    <source>
        <dbReference type="EMBL" id="NFN36427.1"/>
    </source>
</evidence>
<keyword evidence="3 5" id="KW-0949">S-adenosyl-L-methionine</keyword>
<comment type="similarity">
    <text evidence="5 6">Belongs to the class I-like SAM-binding methyltransferase superfamily. C5-methyltransferase family.</text>
</comment>
<reference evidence="8 9" key="1">
    <citation type="submission" date="2019-04" db="EMBL/GenBank/DDBJ databases">
        <title>Genome sequencing of Clostridium botulinum Groups I-IV and Clostridium butyricum.</title>
        <authorList>
            <person name="Brunt J."/>
            <person name="Van Vliet A.H.M."/>
            <person name="Stringer S.C."/>
            <person name="Carter A.T."/>
            <person name="Peck M.W."/>
        </authorList>
    </citation>
    <scope>NUCLEOTIDE SEQUENCE [LARGE SCALE GENOMIC DNA]</scope>
    <source>
        <strain evidence="8 9">CB-K-33E</strain>
    </source>
</reference>
<dbReference type="Gene3D" id="3.40.50.150">
    <property type="entry name" value="Vaccinia Virus protein VP39"/>
    <property type="match status" value="1"/>
</dbReference>
<dbReference type="InterPro" id="IPR029063">
    <property type="entry name" value="SAM-dependent_MTases_sf"/>
</dbReference>
<keyword evidence="2 5" id="KW-0808">Transferase</keyword>
<evidence type="ECO:0000256" key="7">
    <source>
        <dbReference type="RuleBase" id="RU000417"/>
    </source>
</evidence>
<dbReference type="Pfam" id="PF00145">
    <property type="entry name" value="DNA_methylase"/>
    <property type="match status" value="1"/>
</dbReference>
<protein>
    <recommendedName>
        <fullName evidence="7">Cytosine-specific methyltransferase</fullName>
        <ecNumber evidence="7">2.1.1.37</ecNumber>
    </recommendedName>
</protein>
<sequence length="326" mass="36746">MNTALRLVSLFSGAGVLDKGFVDKGFKPQLAIELEPDMVKTYNNNLGNHAIQADLSKYDISKIPDAEILVGGSPCQDFSNSNRRTGKILDSPKNLLIRKYIEVAKHMKSLKVFVLENVTQLITKGKKFVDEIKEQLSDFEITINKVNSLDFGSAQNRERVIIIGSKIGKIELKKPSIQICKNVKQAFEGLTNEISNQLDYSKPKEETVFKMSFVKPGGNFKDIPEEYRGRGCHSNLFRRLEWDKPSITITNPRKSNILHPEENRILSVRECARLFDLPDSFKFLGSLSNKQQMIANSLPLKVATAIAKTIKCAFEKFNSSNKLIFS</sequence>
<dbReference type="PANTHER" id="PTHR10629:SF52">
    <property type="entry name" value="DNA (CYTOSINE-5)-METHYLTRANSFERASE 1"/>
    <property type="match status" value="1"/>
</dbReference>
<dbReference type="PANTHER" id="PTHR10629">
    <property type="entry name" value="CYTOSINE-SPECIFIC METHYLTRANSFERASE"/>
    <property type="match status" value="1"/>
</dbReference>
<comment type="catalytic activity">
    <reaction evidence="7">
        <text>a 2'-deoxycytidine in DNA + S-adenosyl-L-methionine = a 5-methyl-2'-deoxycytidine in DNA + S-adenosyl-L-homocysteine + H(+)</text>
        <dbReference type="Rhea" id="RHEA:13681"/>
        <dbReference type="Rhea" id="RHEA-COMP:11369"/>
        <dbReference type="Rhea" id="RHEA-COMP:11370"/>
        <dbReference type="ChEBI" id="CHEBI:15378"/>
        <dbReference type="ChEBI" id="CHEBI:57856"/>
        <dbReference type="ChEBI" id="CHEBI:59789"/>
        <dbReference type="ChEBI" id="CHEBI:85452"/>
        <dbReference type="ChEBI" id="CHEBI:85454"/>
        <dbReference type="EC" id="2.1.1.37"/>
    </reaction>
</comment>
<name>A0A846JV48_CLOBO</name>
<dbReference type="GO" id="GO:0044027">
    <property type="term" value="P:negative regulation of gene expression via chromosomal CpG island methylation"/>
    <property type="evidence" value="ECO:0007669"/>
    <property type="project" value="TreeGrafter"/>
</dbReference>
<accession>A0A846JV48</accession>
<gene>
    <name evidence="8" type="ORF">FDB51_15185</name>
</gene>
<evidence type="ECO:0000256" key="6">
    <source>
        <dbReference type="RuleBase" id="RU000416"/>
    </source>
</evidence>
<organism evidence="8 9">
    <name type="scientific">Clostridium botulinum</name>
    <dbReference type="NCBI Taxonomy" id="1491"/>
    <lineage>
        <taxon>Bacteria</taxon>
        <taxon>Bacillati</taxon>
        <taxon>Bacillota</taxon>
        <taxon>Clostridia</taxon>
        <taxon>Eubacteriales</taxon>
        <taxon>Clostridiaceae</taxon>
        <taxon>Clostridium</taxon>
    </lineage>
</organism>
<evidence type="ECO:0000256" key="4">
    <source>
        <dbReference type="ARBA" id="ARBA00022747"/>
    </source>
</evidence>
<keyword evidence="4" id="KW-0680">Restriction system</keyword>
<dbReference type="InterPro" id="IPR050390">
    <property type="entry name" value="C5-Methyltransferase"/>
</dbReference>
<evidence type="ECO:0000256" key="2">
    <source>
        <dbReference type="ARBA" id="ARBA00022679"/>
    </source>
</evidence>
<dbReference type="GO" id="GO:0032259">
    <property type="term" value="P:methylation"/>
    <property type="evidence" value="ECO:0007669"/>
    <property type="project" value="UniProtKB-KW"/>
</dbReference>
<dbReference type="InterPro" id="IPR018117">
    <property type="entry name" value="C5_DNA_meth_AS"/>
</dbReference>